<comment type="cofactor">
    <cofactor evidence="2">
        <name>Mg(2+)</name>
        <dbReference type="ChEBI" id="CHEBI:18420"/>
    </cofactor>
    <text evidence="2">Binds 2 magnesium ions per subunit.</text>
</comment>
<dbReference type="GO" id="GO:0003684">
    <property type="term" value="F:damaged DNA binding"/>
    <property type="evidence" value="ECO:0007669"/>
    <property type="project" value="InterPro"/>
</dbReference>
<dbReference type="GO" id="GO:0006281">
    <property type="term" value="P:DNA repair"/>
    <property type="evidence" value="ECO:0007669"/>
    <property type="project" value="UniProtKB-UniRule"/>
</dbReference>
<dbReference type="Gene3D" id="1.10.150.20">
    <property type="entry name" value="5' to 3' exonuclease, C-terminal subdomain"/>
    <property type="match status" value="1"/>
</dbReference>
<dbReference type="Gene3D" id="3.30.70.270">
    <property type="match status" value="1"/>
</dbReference>
<dbReference type="EMBL" id="PKGS01000003">
    <property type="protein sequence ID" value="PKZ16688.1"/>
    <property type="molecule type" value="Genomic_DNA"/>
</dbReference>
<dbReference type="RefSeq" id="WP_101540349.1">
    <property type="nucleotide sequence ID" value="NZ_CALTZC010000031.1"/>
</dbReference>
<dbReference type="EC" id="2.7.7.7" evidence="2"/>
<evidence type="ECO:0000313" key="4">
    <source>
        <dbReference type="EMBL" id="PKZ16688.1"/>
    </source>
</evidence>
<evidence type="ECO:0000313" key="5">
    <source>
        <dbReference type="Proteomes" id="UP000234335"/>
    </source>
</evidence>
<dbReference type="AlphaFoldDB" id="A0A2I1M999"/>
<dbReference type="Gene3D" id="3.40.1170.60">
    <property type="match status" value="1"/>
</dbReference>
<comment type="similarity">
    <text evidence="1 2">Belongs to the DNA polymerase type-Y family.</text>
</comment>
<feature type="domain" description="UmuC" evidence="3">
    <location>
        <begin position="5"/>
        <end position="187"/>
    </location>
</feature>
<dbReference type="HAMAP" id="MF_01113">
    <property type="entry name" value="DNApol_IV"/>
    <property type="match status" value="1"/>
</dbReference>
<dbReference type="PANTHER" id="PTHR11076">
    <property type="entry name" value="DNA REPAIR POLYMERASE UMUC / TRANSFERASE FAMILY MEMBER"/>
    <property type="match status" value="1"/>
</dbReference>
<dbReference type="InterPro" id="IPR017961">
    <property type="entry name" value="DNA_pol_Y-fam_little_finger"/>
</dbReference>
<proteinExistence type="inferred from homology"/>
<accession>A0A2I1M999</accession>
<keyword evidence="2" id="KW-0235">DNA replication</keyword>
<keyword evidence="2" id="KW-0479">Metal-binding</keyword>
<dbReference type="Gene3D" id="3.30.1490.100">
    <property type="entry name" value="DNA polymerase, Y-family, little finger domain"/>
    <property type="match status" value="1"/>
</dbReference>
<dbReference type="SUPFAM" id="SSF100879">
    <property type="entry name" value="Lesion bypass DNA polymerase (Y-family), little finger domain"/>
    <property type="match status" value="1"/>
</dbReference>
<comment type="subunit">
    <text evidence="2">Monomer.</text>
</comment>
<dbReference type="GO" id="GO:0042276">
    <property type="term" value="P:error-prone translesion synthesis"/>
    <property type="evidence" value="ECO:0007669"/>
    <property type="project" value="TreeGrafter"/>
</dbReference>
<keyword evidence="2" id="KW-0239">DNA-directed DNA polymerase</keyword>
<dbReference type="Pfam" id="PF11799">
    <property type="entry name" value="IMS_C"/>
    <property type="match status" value="1"/>
</dbReference>
<dbReference type="GO" id="GO:0005829">
    <property type="term" value="C:cytosol"/>
    <property type="evidence" value="ECO:0007669"/>
    <property type="project" value="TreeGrafter"/>
</dbReference>
<feature type="active site" evidence="2">
    <location>
        <position position="106"/>
    </location>
</feature>
<dbReference type="GO" id="GO:0009432">
    <property type="term" value="P:SOS response"/>
    <property type="evidence" value="ECO:0007669"/>
    <property type="project" value="TreeGrafter"/>
</dbReference>
<keyword evidence="2" id="KW-0548">Nucleotidyltransferase</keyword>
<dbReference type="CDD" id="cd03586">
    <property type="entry name" value="PolY_Pol_IV_kappa"/>
    <property type="match status" value="1"/>
</dbReference>
<organism evidence="4 5">
    <name type="scientific">Anaerococcus octavius</name>
    <dbReference type="NCBI Taxonomy" id="54007"/>
    <lineage>
        <taxon>Bacteria</taxon>
        <taxon>Bacillati</taxon>
        <taxon>Bacillota</taxon>
        <taxon>Tissierellia</taxon>
        <taxon>Tissierellales</taxon>
        <taxon>Peptoniphilaceae</taxon>
        <taxon>Anaerococcus</taxon>
    </lineage>
</organism>
<keyword evidence="2" id="KW-0234">DNA repair</keyword>
<feature type="binding site" evidence="2">
    <location>
        <position position="105"/>
    </location>
    <ligand>
        <name>Mg(2+)</name>
        <dbReference type="ChEBI" id="CHEBI:18420"/>
    </ligand>
</feature>
<dbReference type="Proteomes" id="UP000234335">
    <property type="component" value="Unassembled WGS sequence"/>
</dbReference>
<dbReference type="PROSITE" id="PS50173">
    <property type="entry name" value="UMUC"/>
    <property type="match status" value="1"/>
</dbReference>
<sequence>MKRVILHSDMNACYASIETKLNPHLKGVPIAVVGNPQNRHGIILAKSEEAKRMGVKTGEAIWQAQAKCPGIRLVPPHYEEYLKHSKMARNLYYEYTNQVEPFGLDECYLDVTGSTHLFGGGENIAKEIRKRMKEEIGISVSIGVSFCKIFAKLGSDMKKPDAITIINEENFKDKVWPLEVCEMVGIGKATKRKLNKIGVFSLGDLACVPVGTLKNLLGVNGVYLWQYANALDIRQVVDRDHKQTIESIGNSCTCKRDLYTNEEVFNIMQELSFSVSKRLREAKLEAGGVEIFVRNNELQSFNFASHLQMPTQSSIIVVKKAIEVFKEKYNWSFPVRAVGIRAINLRNEGLGKQMDVFLNHEKFQKNEDVDTALYNIRKKYGEKSITFAALKQDIGLPSDITEIVTLPTRHFNM</sequence>
<dbReference type="PANTHER" id="PTHR11076:SF35">
    <property type="entry name" value="DNA REPAIR PROTEIN HOMOLOG YOBH"/>
    <property type="match status" value="1"/>
</dbReference>
<keyword evidence="5" id="KW-1185">Reference proteome</keyword>
<feature type="binding site" evidence="2">
    <location>
        <position position="9"/>
    </location>
    <ligand>
        <name>Mg(2+)</name>
        <dbReference type="ChEBI" id="CHEBI:18420"/>
    </ligand>
</feature>
<protein>
    <recommendedName>
        <fullName evidence="2">DNA polymerase IV</fullName>
        <shortName evidence="2">Pol IV</shortName>
        <ecNumber evidence="2">2.7.7.7</ecNumber>
    </recommendedName>
</protein>
<dbReference type="InterPro" id="IPR022880">
    <property type="entry name" value="DNApol_IV"/>
</dbReference>
<dbReference type="InterPro" id="IPR043128">
    <property type="entry name" value="Rev_trsase/Diguanyl_cyclase"/>
</dbReference>
<reference evidence="4 5" key="1">
    <citation type="submission" date="2017-12" db="EMBL/GenBank/DDBJ databases">
        <title>Phylogenetic diversity of female urinary microbiome.</title>
        <authorList>
            <person name="Thomas-White K."/>
            <person name="Wolfe A.J."/>
        </authorList>
    </citation>
    <scope>NUCLEOTIDE SEQUENCE [LARGE SCALE GENOMIC DNA]</scope>
    <source>
        <strain evidence="4 5">UMB0119</strain>
    </source>
</reference>
<dbReference type="InterPro" id="IPR036775">
    <property type="entry name" value="DNA_pol_Y-fam_lit_finger_sf"/>
</dbReference>
<name>A0A2I1M999_9FIRM</name>
<dbReference type="SUPFAM" id="SSF56672">
    <property type="entry name" value="DNA/RNA polymerases"/>
    <property type="match status" value="1"/>
</dbReference>
<keyword evidence="2" id="KW-0227">DNA damage</keyword>
<dbReference type="InterPro" id="IPR043502">
    <property type="entry name" value="DNA/RNA_pol_sf"/>
</dbReference>
<dbReference type="GO" id="GO:0003887">
    <property type="term" value="F:DNA-directed DNA polymerase activity"/>
    <property type="evidence" value="ECO:0007669"/>
    <property type="project" value="UniProtKB-UniRule"/>
</dbReference>
<comment type="catalytic activity">
    <reaction evidence="2">
        <text>DNA(n) + a 2'-deoxyribonucleoside 5'-triphosphate = DNA(n+1) + diphosphate</text>
        <dbReference type="Rhea" id="RHEA:22508"/>
        <dbReference type="Rhea" id="RHEA-COMP:17339"/>
        <dbReference type="Rhea" id="RHEA-COMP:17340"/>
        <dbReference type="ChEBI" id="CHEBI:33019"/>
        <dbReference type="ChEBI" id="CHEBI:61560"/>
        <dbReference type="ChEBI" id="CHEBI:173112"/>
        <dbReference type="EC" id="2.7.7.7"/>
    </reaction>
</comment>
<evidence type="ECO:0000256" key="2">
    <source>
        <dbReference type="HAMAP-Rule" id="MF_01113"/>
    </source>
</evidence>
<dbReference type="Pfam" id="PF00817">
    <property type="entry name" value="IMS"/>
    <property type="match status" value="1"/>
</dbReference>
<keyword evidence="2" id="KW-0963">Cytoplasm</keyword>
<dbReference type="InterPro" id="IPR001126">
    <property type="entry name" value="UmuC"/>
</dbReference>
<keyword evidence="2" id="KW-0515">Mutator protein</keyword>
<keyword evidence="2" id="KW-0808">Transferase</keyword>
<keyword evidence="2" id="KW-0238">DNA-binding</keyword>
<evidence type="ECO:0000259" key="3">
    <source>
        <dbReference type="PROSITE" id="PS50173"/>
    </source>
</evidence>
<dbReference type="InterPro" id="IPR050116">
    <property type="entry name" value="DNA_polymerase-Y"/>
</dbReference>
<gene>
    <name evidence="2" type="primary">dinB</name>
    <name evidence="4" type="ORF">CYJ34_05685</name>
</gene>
<comment type="function">
    <text evidence="2">Poorly processive, error-prone DNA polymerase involved in untargeted mutagenesis. Copies undamaged DNA at stalled replication forks, which arise in vivo from mismatched or misaligned primer ends. These misaligned primers can be extended by PolIV. Exhibits no 3'-5' exonuclease (proofreading) activity. May be involved in translesional synthesis, in conjunction with the beta clamp from PolIII.</text>
</comment>
<comment type="caution">
    <text evidence="4">The sequence shown here is derived from an EMBL/GenBank/DDBJ whole genome shotgun (WGS) entry which is preliminary data.</text>
</comment>
<evidence type="ECO:0000256" key="1">
    <source>
        <dbReference type="ARBA" id="ARBA00010945"/>
    </source>
</evidence>
<keyword evidence="2" id="KW-0460">Magnesium</keyword>
<feature type="site" description="Substrate discrimination" evidence="2">
    <location>
        <position position="14"/>
    </location>
</feature>
<dbReference type="GO" id="GO:0000287">
    <property type="term" value="F:magnesium ion binding"/>
    <property type="evidence" value="ECO:0007669"/>
    <property type="project" value="UniProtKB-UniRule"/>
</dbReference>
<dbReference type="GO" id="GO:0006261">
    <property type="term" value="P:DNA-templated DNA replication"/>
    <property type="evidence" value="ECO:0007669"/>
    <property type="project" value="UniProtKB-UniRule"/>
</dbReference>
<comment type="subcellular location">
    <subcellularLocation>
        <location evidence="2">Cytoplasm</location>
    </subcellularLocation>
</comment>